<sequence length="770" mass="87945">MRCGISVHCLLLLALISSAYCANKVIFISFDGFRHDYLDMAEKAGRNISAFKQIRDAGFQAEVQNVMITLTFPSHYAMATGRNVENHGLVGNNFYDPALNASYGYKDSKNNLESPWFEYAGAEPLWSTNERHGGRSCVFQWVGSEARVHNKMAFATSGVYNKDNTLQYRVDRIMDWISRDEFNLAMIKSLIQDNSPATLGLWIKNGSNITAKEVFELINGTEHLNVYYKDDIPDRYHFKKNPRIPPVYAVADNGWLINTQKKPYNGMHGYDNAEPDMHPFMLAMGPDIPHFKDRQHFYQIDLYPYICAMLGLDKPNKIDGLIDRVLPYLRERPIILISLDGFRHDYIEYALSKGKNVSAFQKIASEGFRGMQVQNVMVTLTFPSHFTLATGRTVEHHGLVGNTFYDPDLKDYYKYTNATKNLQPKWFTMNHNEQIWLTNQRNGGKSGVVYWPSSDSRMYGEMEYVNFGLYSSTPSIRFRVDRVMDWITKPDVNLVVMYFNEPDSSGHKYGPDSEQVLKALEEVNDGIAYLLQRIEQSDDFDESPNIIVTSDHGMTRVNHTKVVNVSAVLSPNEYLFGADGSPATLGVWPLPRGPSVEEMYQKLKKLENCDVYLKEDIPPEYHFKNNSRIAPIVVFPHLGWMLLTNASKPYDNTLNGMHGYNNSEPDMHPFIVAMGPGIRKLGAVPVFYQVDVYALVCLLLKIYKPNVVDSDVYRVAPFVKYLPSMDVLRQFDRYAKGLDPLSGASNILSGNVFLMLVLVYEKFKRHFTTW</sequence>
<dbReference type="AlphaFoldDB" id="A0A0R3WEC7"/>
<dbReference type="Proteomes" id="UP000282613">
    <property type="component" value="Unassembled WGS sequence"/>
</dbReference>
<dbReference type="InterPro" id="IPR002591">
    <property type="entry name" value="Phosphodiest/P_Trfase"/>
</dbReference>
<feature type="signal peptide" evidence="1">
    <location>
        <begin position="1"/>
        <end position="21"/>
    </location>
</feature>
<feature type="chain" id="PRO_5043132848" evidence="1">
    <location>
        <begin position="22"/>
        <end position="770"/>
    </location>
</feature>
<keyword evidence="3" id="KW-1185">Reference proteome</keyword>
<reference evidence="4" key="1">
    <citation type="submission" date="2017-02" db="UniProtKB">
        <authorList>
            <consortium name="WormBaseParasite"/>
        </authorList>
    </citation>
    <scope>IDENTIFICATION</scope>
</reference>
<dbReference type="PANTHER" id="PTHR10151">
    <property type="entry name" value="ECTONUCLEOTIDE PYROPHOSPHATASE/PHOSPHODIESTERASE"/>
    <property type="match status" value="1"/>
</dbReference>
<name>A0A0R3WEC7_TAEAS</name>
<dbReference type="InterPro" id="IPR017850">
    <property type="entry name" value="Alkaline_phosphatase_core_sf"/>
</dbReference>
<dbReference type="Gene3D" id="3.30.1360.180">
    <property type="match status" value="1"/>
</dbReference>
<dbReference type="Gene3D" id="3.40.720.10">
    <property type="entry name" value="Alkaline Phosphatase, subunit A"/>
    <property type="match status" value="3"/>
</dbReference>
<dbReference type="WBParaSite" id="TASK_0000916301-mRNA-1">
    <property type="protein sequence ID" value="TASK_0000916301-mRNA-1"/>
    <property type="gene ID" value="TASK_0000916301"/>
</dbReference>
<dbReference type="STRING" id="60517.A0A0R3WEC7"/>
<dbReference type="OrthoDB" id="415411at2759"/>
<organism evidence="4">
    <name type="scientific">Taenia asiatica</name>
    <name type="common">Asian tapeworm</name>
    <dbReference type="NCBI Taxonomy" id="60517"/>
    <lineage>
        <taxon>Eukaryota</taxon>
        <taxon>Metazoa</taxon>
        <taxon>Spiralia</taxon>
        <taxon>Lophotrochozoa</taxon>
        <taxon>Platyhelminthes</taxon>
        <taxon>Cestoda</taxon>
        <taxon>Eucestoda</taxon>
        <taxon>Cyclophyllidea</taxon>
        <taxon>Taeniidae</taxon>
        <taxon>Taenia</taxon>
    </lineage>
</organism>
<protein>
    <submittedName>
        <fullName evidence="4">Alkaline phosphatase family protein</fullName>
    </submittedName>
</protein>
<dbReference type="CDD" id="cd16018">
    <property type="entry name" value="Enpp"/>
    <property type="match status" value="2"/>
</dbReference>
<dbReference type="GO" id="GO:0016787">
    <property type="term" value="F:hydrolase activity"/>
    <property type="evidence" value="ECO:0007669"/>
    <property type="project" value="UniProtKB-ARBA"/>
</dbReference>
<dbReference type="PANTHER" id="PTHR10151:SF120">
    <property type="entry name" value="BIS(5'-ADENOSYL)-TRIPHOSPHATASE"/>
    <property type="match status" value="1"/>
</dbReference>
<evidence type="ECO:0000313" key="3">
    <source>
        <dbReference type="Proteomes" id="UP000282613"/>
    </source>
</evidence>
<keyword evidence="1" id="KW-0732">Signal</keyword>
<dbReference type="SUPFAM" id="SSF53649">
    <property type="entry name" value="Alkaline phosphatase-like"/>
    <property type="match status" value="2"/>
</dbReference>
<reference evidence="2 3" key="2">
    <citation type="submission" date="2018-11" db="EMBL/GenBank/DDBJ databases">
        <authorList>
            <consortium name="Pathogen Informatics"/>
        </authorList>
    </citation>
    <scope>NUCLEOTIDE SEQUENCE [LARGE SCALE GENOMIC DNA]</scope>
</reference>
<evidence type="ECO:0000313" key="4">
    <source>
        <dbReference type="WBParaSite" id="TASK_0000916301-mRNA-1"/>
    </source>
</evidence>
<proteinExistence type="predicted"/>
<accession>A0A0R3WEC7</accession>
<gene>
    <name evidence="2" type="ORF">TASK_LOCUS9164</name>
</gene>
<evidence type="ECO:0000256" key="1">
    <source>
        <dbReference type="SAM" id="SignalP"/>
    </source>
</evidence>
<dbReference type="EMBL" id="UYRS01019012">
    <property type="protein sequence ID" value="VDK42085.1"/>
    <property type="molecule type" value="Genomic_DNA"/>
</dbReference>
<dbReference type="Pfam" id="PF01663">
    <property type="entry name" value="Phosphodiest"/>
    <property type="match status" value="3"/>
</dbReference>
<evidence type="ECO:0000313" key="2">
    <source>
        <dbReference type="EMBL" id="VDK42085.1"/>
    </source>
</evidence>